<feature type="domain" description="Protein kinase" evidence="17">
    <location>
        <begin position="584"/>
        <end position="855"/>
    </location>
</feature>
<dbReference type="PROSITE" id="PS50011">
    <property type="entry name" value="PROTEIN_KINASE_DOM"/>
    <property type="match status" value="1"/>
</dbReference>
<dbReference type="OrthoDB" id="4062651at2759"/>
<comment type="subcellular location">
    <subcellularLocation>
        <location evidence="1">Membrane</location>
        <topology evidence="1">Single-pass type I membrane protein</topology>
    </subcellularLocation>
</comment>
<keyword evidence="9 14" id="KW-0067">ATP-binding</keyword>
<name>A0A2T7CTA5_9POAL</name>
<evidence type="ECO:0000256" key="4">
    <source>
        <dbReference type="ARBA" id="ARBA00022679"/>
    </source>
</evidence>
<dbReference type="InterPro" id="IPR045274">
    <property type="entry name" value="WAK-like"/>
</dbReference>
<dbReference type="AlphaFoldDB" id="A0A2T7CTA5"/>
<evidence type="ECO:0000256" key="11">
    <source>
        <dbReference type="ARBA" id="ARBA00023136"/>
    </source>
</evidence>
<evidence type="ECO:0000256" key="15">
    <source>
        <dbReference type="SAM" id="Phobius"/>
    </source>
</evidence>
<dbReference type="InterPro" id="IPR008271">
    <property type="entry name" value="Ser/Thr_kinase_AS"/>
</dbReference>
<evidence type="ECO:0000256" key="2">
    <source>
        <dbReference type="ARBA" id="ARBA00022527"/>
    </source>
</evidence>
<dbReference type="Gramene" id="PUZ46562">
    <property type="protein sequence ID" value="PUZ46562"/>
    <property type="gene ID" value="GQ55_7G088200"/>
</dbReference>
<dbReference type="InterPro" id="IPR009030">
    <property type="entry name" value="Growth_fac_rcpt_cys_sf"/>
</dbReference>
<keyword evidence="2" id="KW-0723">Serine/threonine-protein kinase</keyword>
<dbReference type="InterPro" id="IPR011009">
    <property type="entry name" value="Kinase-like_dom_sf"/>
</dbReference>
<feature type="signal peptide" evidence="16">
    <location>
        <begin position="1"/>
        <end position="26"/>
    </location>
</feature>
<keyword evidence="6 16" id="KW-0732">Signal</keyword>
<dbReference type="InterPro" id="IPR025287">
    <property type="entry name" value="WAK_GUB"/>
</dbReference>
<gene>
    <name evidence="18" type="ORF">GQ55_7G088200</name>
</gene>
<dbReference type="GO" id="GO:0030247">
    <property type="term" value="F:polysaccharide binding"/>
    <property type="evidence" value="ECO:0007669"/>
    <property type="project" value="InterPro"/>
</dbReference>
<evidence type="ECO:0000256" key="12">
    <source>
        <dbReference type="ARBA" id="ARBA00023157"/>
    </source>
</evidence>
<dbReference type="Gene3D" id="2.10.25.10">
    <property type="entry name" value="Laminin"/>
    <property type="match status" value="1"/>
</dbReference>
<dbReference type="SMART" id="SM00220">
    <property type="entry name" value="S_TKc"/>
    <property type="match status" value="1"/>
</dbReference>
<keyword evidence="10 15" id="KW-1133">Transmembrane helix</keyword>
<keyword evidence="4" id="KW-0808">Transferase</keyword>
<dbReference type="GO" id="GO:0005886">
    <property type="term" value="C:plasma membrane"/>
    <property type="evidence" value="ECO:0007669"/>
    <property type="project" value="TreeGrafter"/>
</dbReference>
<dbReference type="Pfam" id="PF13947">
    <property type="entry name" value="GUB_WAK_bind"/>
    <property type="match status" value="1"/>
</dbReference>
<keyword evidence="13" id="KW-0325">Glycoprotein</keyword>
<accession>A0A2T7CTA5</accession>
<dbReference type="GO" id="GO:0005524">
    <property type="term" value="F:ATP binding"/>
    <property type="evidence" value="ECO:0007669"/>
    <property type="project" value="UniProtKB-UniRule"/>
</dbReference>
<dbReference type="InterPro" id="IPR018097">
    <property type="entry name" value="EGF_Ca-bd_CS"/>
</dbReference>
<dbReference type="Proteomes" id="UP000244336">
    <property type="component" value="Chromosome 7"/>
</dbReference>
<dbReference type="GO" id="GO:0007166">
    <property type="term" value="P:cell surface receptor signaling pathway"/>
    <property type="evidence" value="ECO:0007669"/>
    <property type="project" value="InterPro"/>
</dbReference>
<reference evidence="18 19" key="1">
    <citation type="submission" date="2018-04" db="EMBL/GenBank/DDBJ databases">
        <title>WGS assembly of Panicum hallii var. hallii HAL2.</title>
        <authorList>
            <person name="Lovell J."/>
            <person name="Jenkins J."/>
            <person name="Lowry D."/>
            <person name="Mamidi S."/>
            <person name="Sreedasyam A."/>
            <person name="Weng X."/>
            <person name="Barry K."/>
            <person name="Bonette J."/>
            <person name="Campitelli B."/>
            <person name="Daum C."/>
            <person name="Gordon S."/>
            <person name="Gould B."/>
            <person name="Lipzen A."/>
            <person name="MacQueen A."/>
            <person name="Palacio-Mejia J."/>
            <person name="Plott C."/>
            <person name="Shakirov E."/>
            <person name="Shu S."/>
            <person name="Yoshinaga Y."/>
            <person name="Zane M."/>
            <person name="Rokhsar D."/>
            <person name="Grimwood J."/>
            <person name="Schmutz J."/>
            <person name="Juenger T."/>
        </authorList>
    </citation>
    <scope>NUCLEOTIDE SEQUENCE [LARGE SCALE GENOMIC DNA]</scope>
    <source>
        <strain evidence="19">cv. HAL2</strain>
    </source>
</reference>
<dbReference type="FunFam" id="1.10.510.10:FF:000084">
    <property type="entry name" value="Wall-associated receptor kinase 2"/>
    <property type="match status" value="1"/>
</dbReference>
<keyword evidence="3" id="KW-0245">EGF-like domain</keyword>
<dbReference type="SMART" id="SM00181">
    <property type="entry name" value="EGF"/>
    <property type="match status" value="3"/>
</dbReference>
<dbReference type="SUPFAM" id="SSF56112">
    <property type="entry name" value="Protein kinase-like (PK-like)"/>
    <property type="match status" value="1"/>
</dbReference>
<dbReference type="PROSITE" id="PS01187">
    <property type="entry name" value="EGF_CA"/>
    <property type="match status" value="1"/>
</dbReference>
<evidence type="ECO:0000256" key="9">
    <source>
        <dbReference type="ARBA" id="ARBA00022840"/>
    </source>
</evidence>
<evidence type="ECO:0000256" key="14">
    <source>
        <dbReference type="PROSITE-ProRule" id="PRU10141"/>
    </source>
</evidence>
<evidence type="ECO:0000256" key="7">
    <source>
        <dbReference type="ARBA" id="ARBA00022741"/>
    </source>
</evidence>
<dbReference type="InterPro" id="IPR017441">
    <property type="entry name" value="Protein_kinase_ATP_BS"/>
</dbReference>
<keyword evidence="12" id="KW-1015">Disulfide bond</keyword>
<dbReference type="GO" id="GO:0005509">
    <property type="term" value="F:calcium ion binding"/>
    <property type="evidence" value="ECO:0007669"/>
    <property type="project" value="InterPro"/>
</dbReference>
<feature type="chain" id="PRO_5015787839" description="Protein kinase domain-containing protein" evidence="16">
    <location>
        <begin position="27"/>
        <end position="921"/>
    </location>
</feature>
<dbReference type="GO" id="GO:0004674">
    <property type="term" value="F:protein serine/threonine kinase activity"/>
    <property type="evidence" value="ECO:0007669"/>
    <property type="project" value="UniProtKB-KW"/>
</dbReference>
<keyword evidence="11 15" id="KW-0472">Membrane</keyword>
<dbReference type="EMBL" id="CM009755">
    <property type="protein sequence ID" value="PUZ46562.1"/>
    <property type="molecule type" value="Genomic_DNA"/>
</dbReference>
<protein>
    <recommendedName>
        <fullName evidence="17">Protein kinase domain-containing protein</fullName>
    </recommendedName>
</protein>
<evidence type="ECO:0000256" key="5">
    <source>
        <dbReference type="ARBA" id="ARBA00022692"/>
    </source>
</evidence>
<dbReference type="PANTHER" id="PTHR27005">
    <property type="entry name" value="WALL-ASSOCIATED RECEPTOR KINASE-LIKE 21"/>
    <property type="match status" value="1"/>
</dbReference>
<evidence type="ECO:0000313" key="19">
    <source>
        <dbReference type="Proteomes" id="UP000244336"/>
    </source>
</evidence>
<feature type="transmembrane region" description="Helical" evidence="15">
    <location>
        <begin position="506"/>
        <end position="531"/>
    </location>
</feature>
<dbReference type="PANTHER" id="PTHR27005:SF412">
    <property type="entry name" value="OS04G0307900 PROTEIN"/>
    <property type="match status" value="1"/>
</dbReference>
<evidence type="ECO:0000259" key="17">
    <source>
        <dbReference type="PROSITE" id="PS50011"/>
    </source>
</evidence>
<keyword evidence="7 14" id="KW-0547">Nucleotide-binding</keyword>
<dbReference type="Pfam" id="PF00069">
    <property type="entry name" value="Pkinase"/>
    <property type="match status" value="1"/>
</dbReference>
<sequence>MGFLAHDAALLIVVLILVLRCAGGGAAAVQASGNVTIPSTATLAHCPKMCGDIIFDYPFGIGTGCFRDPDFEVICNHSTQPPRLFLNDGDTELVDGISFSLPANSPGLAVAFSRSIPMISDVDVYNVSWTAPGRSFVASQIQLNFTGCDFDIYWLRDIDSRALVCAVTCPSEGITETIARQSCDGIGCCSSTFPTGGISSLKFQFVRRNSKVEGQARTEGKTNRSSLWDRISVETDFMLLSWGVVLDQQPDCAAAAKNKTSYACVSEHSTCTYELNGIYPSYMCKCRDGYNGNPHVLGGCLPGYNPNPQKVNCSRSCGSISVPFPFGLEEGCSAREEFLLNCTDAVNSTLMYGWDQYVSEINVGKGIMAISSDAFPVFGTLYAQSTATQDLHWAVANQSCQQAQQDISAYACVSANSTCLGVNSTEKFVSNTYVGYRCKCVDGFDGNPYILNGCQDIDECETTPGICGGPCHNTVGGYYCTKCPGKTQYYDTTKKQCTQAKRQPSLLFGIVIGFGAGFGILLLGLSTLLFANRWRGEVEKKQRRKYFLENQGLLLEQLISSDENASDKTKIFSLQELEKATNNFDNTRILGRGGHGMVYKGILSDQRVVAIKKSMIIKQSEINEFINEVAILSQINHRNIVKLFGCCLETKVPLLVYDFVPNGSLYQILHSATSSGFLLSWDDCLRIATEAAGALSYLHSSASVSVFHRDVKSSNILLDANYTAKVSDFGASRLVSIDQTHVSTLVQGTLGYLDPEYYHTGQLNEKSDVYSFGVVLLELLLRREPIFTSESGSKHNLSSYFLWEFKTRPIKEIAATQVREEASEEEIKSVASLAEMCLRLRGEERPTMKEVEMALQTMRAKRFKSYQAAHENGKEMHGLIRLRAKDSSDHSFAQVGYSVDQPSQRWCSLEQEFISSGEVPR</sequence>
<dbReference type="SMART" id="SM00179">
    <property type="entry name" value="EGF_CA"/>
    <property type="match status" value="1"/>
</dbReference>
<evidence type="ECO:0000256" key="10">
    <source>
        <dbReference type="ARBA" id="ARBA00022989"/>
    </source>
</evidence>
<dbReference type="Gene3D" id="1.10.510.10">
    <property type="entry name" value="Transferase(Phosphotransferase) domain 1"/>
    <property type="match status" value="1"/>
</dbReference>
<keyword evidence="19" id="KW-1185">Reference proteome</keyword>
<evidence type="ECO:0000256" key="13">
    <source>
        <dbReference type="ARBA" id="ARBA00023180"/>
    </source>
</evidence>
<dbReference type="InterPro" id="IPR001881">
    <property type="entry name" value="EGF-like_Ca-bd_dom"/>
</dbReference>
<evidence type="ECO:0000256" key="8">
    <source>
        <dbReference type="ARBA" id="ARBA00022777"/>
    </source>
</evidence>
<keyword evidence="8" id="KW-0418">Kinase</keyword>
<evidence type="ECO:0000256" key="1">
    <source>
        <dbReference type="ARBA" id="ARBA00004479"/>
    </source>
</evidence>
<evidence type="ECO:0000313" key="18">
    <source>
        <dbReference type="EMBL" id="PUZ46562.1"/>
    </source>
</evidence>
<evidence type="ECO:0000256" key="6">
    <source>
        <dbReference type="ARBA" id="ARBA00022729"/>
    </source>
</evidence>
<dbReference type="PROSITE" id="PS00108">
    <property type="entry name" value="PROTEIN_KINASE_ST"/>
    <property type="match status" value="1"/>
</dbReference>
<dbReference type="SUPFAM" id="SSF57184">
    <property type="entry name" value="Growth factor receptor domain"/>
    <property type="match status" value="1"/>
</dbReference>
<keyword evidence="5 15" id="KW-0812">Transmembrane</keyword>
<proteinExistence type="predicted"/>
<dbReference type="Gene3D" id="3.30.200.20">
    <property type="entry name" value="Phosphorylase Kinase, domain 1"/>
    <property type="match status" value="1"/>
</dbReference>
<feature type="binding site" evidence="14">
    <location>
        <position position="618"/>
    </location>
    <ligand>
        <name>ATP</name>
        <dbReference type="ChEBI" id="CHEBI:30616"/>
    </ligand>
</feature>
<dbReference type="PROSITE" id="PS00107">
    <property type="entry name" value="PROTEIN_KINASE_ATP"/>
    <property type="match status" value="1"/>
</dbReference>
<dbReference type="STRING" id="1504633.A0A2T7CTA5"/>
<dbReference type="InterPro" id="IPR000719">
    <property type="entry name" value="Prot_kinase_dom"/>
</dbReference>
<organism evidence="18 19">
    <name type="scientific">Panicum hallii var. hallii</name>
    <dbReference type="NCBI Taxonomy" id="1504633"/>
    <lineage>
        <taxon>Eukaryota</taxon>
        <taxon>Viridiplantae</taxon>
        <taxon>Streptophyta</taxon>
        <taxon>Embryophyta</taxon>
        <taxon>Tracheophyta</taxon>
        <taxon>Spermatophyta</taxon>
        <taxon>Magnoliopsida</taxon>
        <taxon>Liliopsida</taxon>
        <taxon>Poales</taxon>
        <taxon>Poaceae</taxon>
        <taxon>PACMAD clade</taxon>
        <taxon>Panicoideae</taxon>
        <taxon>Panicodae</taxon>
        <taxon>Paniceae</taxon>
        <taxon>Panicinae</taxon>
        <taxon>Panicum</taxon>
        <taxon>Panicum sect. Panicum</taxon>
    </lineage>
</organism>
<dbReference type="InterPro" id="IPR000742">
    <property type="entry name" value="EGF"/>
</dbReference>
<dbReference type="FunFam" id="3.30.200.20:FF:000043">
    <property type="entry name" value="Wall-associated receptor kinase 2"/>
    <property type="match status" value="1"/>
</dbReference>
<evidence type="ECO:0000256" key="16">
    <source>
        <dbReference type="SAM" id="SignalP"/>
    </source>
</evidence>
<dbReference type="CDD" id="cd00054">
    <property type="entry name" value="EGF_CA"/>
    <property type="match status" value="1"/>
</dbReference>
<evidence type="ECO:0000256" key="3">
    <source>
        <dbReference type="ARBA" id="ARBA00022536"/>
    </source>
</evidence>